<dbReference type="NCBIfam" id="TIGR02476">
    <property type="entry name" value="BluB"/>
    <property type="match status" value="1"/>
</dbReference>
<name>A0ABW1X1W2_9ACTN</name>
<evidence type="ECO:0000256" key="10">
    <source>
        <dbReference type="SAM" id="MobiDB-lite"/>
    </source>
</evidence>
<evidence type="ECO:0000256" key="6">
    <source>
        <dbReference type="ARBA" id="ARBA00022676"/>
    </source>
</evidence>
<reference evidence="13" key="1">
    <citation type="journal article" date="2019" name="Int. J. Syst. Evol. Microbiol.">
        <title>The Global Catalogue of Microorganisms (GCM) 10K type strain sequencing project: providing services to taxonomists for standard genome sequencing and annotation.</title>
        <authorList>
            <consortium name="The Broad Institute Genomics Platform"/>
            <consortium name="The Broad Institute Genome Sequencing Center for Infectious Disease"/>
            <person name="Wu L."/>
            <person name="Ma J."/>
        </authorList>
    </citation>
    <scope>NUCLEOTIDE SEQUENCE [LARGE SCALE GENOMIC DNA]</scope>
    <source>
        <strain evidence="13">CGMCC 1.15277</strain>
    </source>
</reference>
<dbReference type="SUPFAM" id="SSF52733">
    <property type="entry name" value="Nicotinate mononucleotide:5,6-dimethylbenzimidazole phosphoribosyltransferase (CobT)"/>
    <property type="match status" value="1"/>
</dbReference>
<dbReference type="InterPro" id="IPR023195">
    <property type="entry name" value="Nict_dMeBzImd_PRibTrfase_N"/>
</dbReference>
<keyword evidence="12" id="KW-0560">Oxidoreductase</keyword>
<dbReference type="Gene3D" id="3.40.109.10">
    <property type="entry name" value="NADH Oxidase"/>
    <property type="match status" value="1"/>
</dbReference>
<keyword evidence="5" id="KW-0169">Cobalamin biosynthesis</keyword>
<evidence type="ECO:0000259" key="11">
    <source>
        <dbReference type="Pfam" id="PF00881"/>
    </source>
</evidence>
<dbReference type="InterPro" id="IPR000415">
    <property type="entry name" value="Nitroreductase-like"/>
</dbReference>
<dbReference type="EC" id="2.4.2.21" evidence="3"/>
<dbReference type="EMBL" id="JBHSUA010000018">
    <property type="protein sequence ID" value="MFC6397146.1"/>
    <property type="molecule type" value="Genomic_DNA"/>
</dbReference>
<accession>A0ABW1X1W2</accession>
<dbReference type="InterPro" id="IPR036087">
    <property type="entry name" value="Nict_dMeBzImd_PRibTrfase_sf"/>
</dbReference>
<dbReference type="Gene3D" id="1.10.1610.10">
    <property type="match status" value="1"/>
</dbReference>
<dbReference type="SUPFAM" id="SSF55469">
    <property type="entry name" value="FMN-dependent nitroreductase-like"/>
    <property type="match status" value="1"/>
</dbReference>
<gene>
    <name evidence="12" type="primary">bluB</name>
    <name evidence="12" type="ORF">ACFP57_09170</name>
</gene>
<dbReference type="Pfam" id="PF00881">
    <property type="entry name" value="Nitroreductase"/>
    <property type="match status" value="1"/>
</dbReference>
<keyword evidence="7" id="KW-0808">Transferase</keyword>
<comment type="catalytic activity">
    <reaction evidence="9">
        <text>5,6-dimethylbenzimidazole + nicotinate beta-D-ribonucleotide = alpha-ribazole 5'-phosphate + nicotinate + H(+)</text>
        <dbReference type="Rhea" id="RHEA:11196"/>
        <dbReference type="ChEBI" id="CHEBI:15378"/>
        <dbReference type="ChEBI" id="CHEBI:15890"/>
        <dbReference type="ChEBI" id="CHEBI:32544"/>
        <dbReference type="ChEBI" id="CHEBI:57502"/>
        <dbReference type="ChEBI" id="CHEBI:57918"/>
        <dbReference type="EC" id="2.4.2.21"/>
    </reaction>
</comment>
<proteinExistence type="inferred from homology"/>
<dbReference type="CDD" id="cd02439">
    <property type="entry name" value="DMB-PRT_CobT"/>
    <property type="match status" value="1"/>
</dbReference>
<dbReference type="PANTHER" id="PTHR43463">
    <property type="entry name" value="NICOTINATE-NUCLEOTIDE--DIMETHYLBENZIMIDAZOLE PHOSPHORIBOSYLTRANSFERASE"/>
    <property type="match status" value="1"/>
</dbReference>
<comment type="similarity">
    <text evidence="2">Belongs to the CobT family.</text>
</comment>
<evidence type="ECO:0000313" key="13">
    <source>
        <dbReference type="Proteomes" id="UP001596266"/>
    </source>
</evidence>
<evidence type="ECO:0000256" key="8">
    <source>
        <dbReference type="ARBA" id="ARBA00030686"/>
    </source>
</evidence>
<evidence type="ECO:0000256" key="1">
    <source>
        <dbReference type="ARBA" id="ARBA00005049"/>
    </source>
</evidence>
<evidence type="ECO:0000256" key="4">
    <source>
        <dbReference type="ARBA" id="ARBA00015486"/>
    </source>
</evidence>
<comment type="pathway">
    <text evidence="1">Nucleoside biosynthesis; alpha-ribazole biosynthesis; alpha-ribazole from 5,6-dimethylbenzimidazole: step 1/2.</text>
</comment>
<protein>
    <recommendedName>
        <fullName evidence="4">Nicotinate-nucleotide--dimethylbenzimidazole phosphoribosyltransferase</fullName>
        <ecNumber evidence="3">2.4.2.21</ecNumber>
    </recommendedName>
    <alternativeName>
        <fullName evidence="8">N(1)-alpha-phosphoribosyltransferase</fullName>
    </alternativeName>
</protein>
<organism evidence="12 13">
    <name type="scientific">Luteococcus sanguinis</name>
    <dbReference type="NCBI Taxonomy" id="174038"/>
    <lineage>
        <taxon>Bacteria</taxon>
        <taxon>Bacillati</taxon>
        <taxon>Actinomycetota</taxon>
        <taxon>Actinomycetes</taxon>
        <taxon>Propionibacteriales</taxon>
        <taxon>Propionibacteriaceae</taxon>
        <taxon>Luteococcus</taxon>
    </lineage>
</organism>
<evidence type="ECO:0000256" key="7">
    <source>
        <dbReference type="ARBA" id="ARBA00022679"/>
    </source>
</evidence>
<sequence>MESAPVWPRPTPMIGDASSARQRSEDPRGWQMDQTTRAALRRVIEARRDIRRFRPDPVPEGVLRQVIEAGHAGPSVGHSQPWRFLVVRDPALRDAAAAMADRQRLRQAAMMTSERGQHLLDLKLEGLREAPVGLVVACDRRTPATGVLGRATFVDADLWSCAAAIENMWLTARAEGLGMGWVTLFEPDELAGLLGLPEGVETLGWLCIGWPDELPPSPGLERLAWSKKLPLDDLILHDRWPSDEPTSPPNALSREQPDVVAPAPPRVVAATDQADQLLSPTGSLGVLDRALNRVEAIHGGRVSGGTLVLVGADHPVVAHGISAFAPSVTHDVLAASVAGSGMGVVTAQGAGLSSIVVDAGVARPVEGARQARPSGPRGDLVSSDGLMHEDAQSLLQQGIQIGTEVASAGLVVLGEVGIGNTTVAAALASALLGFGAQEVVGQGAGSDSDMVARKVEVVQAAVDRWRVLPDAAEPISLLAALGGGEFAVLTGVVLGAAQAGAAIVLDGLAASVPALLACRLQPSVQGYLVAGQASREMGHQQVLQALGLEPLLHLRLRCGEGVGACLAASMLLQGERMRALTARTC</sequence>
<evidence type="ECO:0000313" key="12">
    <source>
        <dbReference type="EMBL" id="MFC6397146.1"/>
    </source>
</evidence>
<evidence type="ECO:0000256" key="3">
    <source>
        <dbReference type="ARBA" id="ARBA00011991"/>
    </source>
</evidence>
<evidence type="ECO:0000256" key="9">
    <source>
        <dbReference type="ARBA" id="ARBA00047340"/>
    </source>
</evidence>
<dbReference type="GO" id="GO:0102919">
    <property type="term" value="F:5,6-dimethylbenzimidazole synthase activity"/>
    <property type="evidence" value="ECO:0007669"/>
    <property type="project" value="UniProtKB-EC"/>
</dbReference>
<keyword evidence="13" id="KW-1185">Reference proteome</keyword>
<dbReference type="InterPro" id="IPR029479">
    <property type="entry name" value="Nitroreductase"/>
</dbReference>
<feature type="region of interest" description="Disordered" evidence="10">
    <location>
        <begin position="239"/>
        <end position="258"/>
    </location>
</feature>
<dbReference type="PANTHER" id="PTHR43463:SF1">
    <property type="entry name" value="NICOTINATE-NUCLEOTIDE--DIMETHYLBENZIMIDAZOLE PHOSPHORIBOSYLTRANSFERASE"/>
    <property type="match status" value="1"/>
</dbReference>
<dbReference type="RefSeq" id="WP_343884659.1">
    <property type="nucleotide sequence ID" value="NZ_BAAAKI010000003.1"/>
</dbReference>
<feature type="region of interest" description="Disordered" evidence="10">
    <location>
        <begin position="1"/>
        <end position="31"/>
    </location>
</feature>
<evidence type="ECO:0000256" key="2">
    <source>
        <dbReference type="ARBA" id="ARBA00007110"/>
    </source>
</evidence>
<keyword evidence="6" id="KW-0328">Glycosyltransferase</keyword>
<dbReference type="Proteomes" id="UP001596266">
    <property type="component" value="Unassembled WGS sequence"/>
</dbReference>
<comment type="caution">
    <text evidence="12">The sequence shown here is derived from an EMBL/GenBank/DDBJ whole genome shotgun (WGS) entry which is preliminary data.</text>
</comment>
<dbReference type="Pfam" id="PF02277">
    <property type="entry name" value="DBI_PRT"/>
    <property type="match status" value="1"/>
</dbReference>
<dbReference type="InterPro" id="IPR012825">
    <property type="entry name" value="BluB"/>
</dbReference>
<dbReference type="InterPro" id="IPR003200">
    <property type="entry name" value="Nict_dMeBzImd_PRibTrfase"/>
</dbReference>
<feature type="domain" description="Nitroreductase" evidence="11">
    <location>
        <begin position="44"/>
        <end position="210"/>
    </location>
</feature>
<evidence type="ECO:0000256" key="5">
    <source>
        <dbReference type="ARBA" id="ARBA00022573"/>
    </source>
</evidence>
<dbReference type="Gene3D" id="3.40.50.10210">
    <property type="match status" value="1"/>
</dbReference>